<dbReference type="AlphaFoldDB" id="A0A5P1FCD7"/>
<keyword evidence="3" id="KW-1185">Reference proteome</keyword>
<reference evidence="3" key="1">
    <citation type="journal article" date="2017" name="Nat. Commun.">
        <title>The asparagus genome sheds light on the origin and evolution of a young Y chromosome.</title>
        <authorList>
            <person name="Harkess A."/>
            <person name="Zhou J."/>
            <person name="Xu C."/>
            <person name="Bowers J.E."/>
            <person name="Van der Hulst R."/>
            <person name="Ayyampalayam S."/>
            <person name="Mercati F."/>
            <person name="Riccardi P."/>
            <person name="McKain M.R."/>
            <person name="Kakrana A."/>
            <person name="Tang H."/>
            <person name="Ray J."/>
            <person name="Groenendijk J."/>
            <person name="Arikit S."/>
            <person name="Mathioni S.M."/>
            <person name="Nakano M."/>
            <person name="Shan H."/>
            <person name="Telgmann-Rauber A."/>
            <person name="Kanno A."/>
            <person name="Yue Z."/>
            <person name="Chen H."/>
            <person name="Li W."/>
            <person name="Chen Y."/>
            <person name="Xu X."/>
            <person name="Zhang Y."/>
            <person name="Luo S."/>
            <person name="Chen H."/>
            <person name="Gao J."/>
            <person name="Mao Z."/>
            <person name="Pires J.C."/>
            <person name="Luo M."/>
            <person name="Kudrna D."/>
            <person name="Wing R.A."/>
            <person name="Meyers B.C."/>
            <person name="Yi K."/>
            <person name="Kong H."/>
            <person name="Lavrijsen P."/>
            <person name="Sunseri F."/>
            <person name="Falavigna A."/>
            <person name="Ye Y."/>
            <person name="Leebens-Mack J.H."/>
            <person name="Chen G."/>
        </authorList>
    </citation>
    <scope>NUCLEOTIDE SEQUENCE [LARGE SCALE GENOMIC DNA]</scope>
    <source>
        <strain evidence="3">cv. DH0086</strain>
    </source>
</reference>
<evidence type="ECO:0000313" key="2">
    <source>
        <dbReference type="EMBL" id="ONK75752.1"/>
    </source>
</evidence>
<feature type="compositionally biased region" description="Basic residues" evidence="1">
    <location>
        <begin position="82"/>
        <end position="93"/>
    </location>
</feature>
<gene>
    <name evidence="2" type="ORF">A4U43_C03F20160</name>
</gene>
<dbReference type="Gramene" id="ONK75752">
    <property type="protein sequence ID" value="ONK75752"/>
    <property type="gene ID" value="A4U43_C03F20160"/>
</dbReference>
<evidence type="ECO:0000256" key="1">
    <source>
        <dbReference type="SAM" id="MobiDB-lite"/>
    </source>
</evidence>
<dbReference type="Proteomes" id="UP000243459">
    <property type="component" value="Chromosome 3"/>
</dbReference>
<accession>A0A5P1FCD7</accession>
<sequence length="126" mass="14578">MRQKVRNLDEREEEALELASIGLKKPRVSGPLDKMVADGKTKQTMLNKTERRQWRDLAHEKLSILSWKIVTNASGANEDPHRSRRTLRRHANRLRTDQEGSSNAAIDDMNDERTNKDDLDEDNIDD</sequence>
<name>A0A5P1FCD7_ASPOF</name>
<feature type="region of interest" description="Disordered" evidence="1">
    <location>
        <begin position="72"/>
        <end position="126"/>
    </location>
</feature>
<evidence type="ECO:0000313" key="3">
    <source>
        <dbReference type="Proteomes" id="UP000243459"/>
    </source>
</evidence>
<organism evidence="2 3">
    <name type="scientific">Asparagus officinalis</name>
    <name type="common">Garden asparagus</name>
    <dbReference type="NCBI Taxonomy" id="4686"/>
    <lineage>
        <taxon>Eukaryota</taxon>
        <taxon>Viridiplantae</taxon>
        <taxon>Streptophyta</taxon>
        <taxon>Embryophyta</taxon>
        <taxon>Tracheophyta</taxon>
        <taxon>Spermatophyta</taxon>
        <taxon>Magnoliopsida</taxon>
        <taxon>Liliopsida</taxon>
        <taxon>Asparagales</taxon>
        <taxon>Asparagaceae</taxon>
        <taxon>Asparagoideae</taxon>
        <taxon>Asparagus</taxon>
    </lineage>
</organism>
<protein>
    <submittedName>
        <fullName evidence="2">Uncharacterized protein</fullName>
    </submittedName>
</protein>
<dbReference type="EMBL" id="CM007383">
    <property type="protein sequence ID" value="ONK75752.1"/>
    <property type="molecule type" value="Genomic_DNA"/>
</dbReference>
<proteinExistence type="predicted"/>